<dbReference type="GO" id="GO:0016740">
    <property type="term" value="F:transferase activity"/>
    <property type="evidence" value="ECO:0007669"/>
    <property type="project" value="UniProtKB-KW"/>
</dbReference>
<dbReference type="Gene3D" id="1.10.101.10">
    <property type="entry name" value="PGBD-like superfamily/PGBD"/>
    <property type="match status" value="1"/>
</dbReference>
<evidence type="ECO:0000313" key="10">
    <source>
        <dbReference type="Proteomes" id="UP000306324"/>
    </source>
</evidence>
<proteinExistence type="inferred from homology"/>
<evidence type="ECO:0000256" key="4">
    <source>
        <dbReference type="ARBA" id="ARBA00022960"/>
    </source>
</evidence>
<comment type="caution">
    <text evidence="9">The sequence shown here is derived from an EMBL/GenBank/DDBJ whole genome shotgun (WGS) entry which is preliminary data.</text>
</comment>
<reference evidence="9 10" key="1">
    <citation type="submission" date="2019-04" db="EMBL/GenBank/DDBJ databases">
        <title>A novel phosphate-accumulating bacterium identified in bioreactor for phosphate removal from wastewater.</title>
        <authorList>
            <person name="Kotlyarov R.Y."/>
            <person name="Beletsky A.V."/>
            <person name="Kallistova A.Y."/>
            <person name="Dorofeev A.G."/>
            <person name="Nikolaev Y.Y."/>
            <person name="Pimenov N.V."/>
            <person name="Ravin N.V."/>
            <person name="Mardanov A.V."/>
        </authorList>
    </citation>
    <scope>NUCLEOTIDE SEQUENCE [LARGE SCALE GENOMIC DNA]</scope>
    <source>
        <strain evidence="9 10">Bin19</strain>
    </source>
</reference>
<dbReference type="GO" id="GO:0009252">
    <property type="term" value="P:peptidoglycan biosynthetic process"/>
    <property type="evidence" value="ECO:0007669"/>
    <property type="project" value="UniProtKB-UniPathway"/>
</dbReference>
<dbReference type="GO" id="GO:0008360">
    <property type="term" value="P:regulation of cell shape"/>
    <property type="evidence" value="ECO:0007669"/>
    <property type="project" value="UniProtKB-UniRule"/>
</dbReference>
<evidence type="ECO:0000259" key="8">
    <source>
        <dbReference type="PROSITE" id="PS52029"/>
    </source>
</evidence>
<keyword evidence="4 7" id="KW-0133">Cell shape</keyword>
<dbReference type="Gene3D" id="2.40.440.10">
    <property type="entry name" value="L,D-transpeptidase catalytic domain-like"/>
    <property type="match status" value="1"/>
</dbReference>
<dbReference type="Pfam" id="PF20142">
    <property type="entry name" value="Scaffold"/>
    <property type="match status" value="1"/>
</dbReference>
<evidence type="ECO:0000256" key="6">
    <source>
        <dbReference type="ARBA" id="ARBA00023316"/>
    </source>
</evidence>
<dbReference type="InterPro" id="IPR038063">
    <property type="entry name" value="Transpep_catalytic_dom"/>
</dbReference>
<name>A0A5S4ESK9_9PROT</name>
<feature type="domain" description="L,D-TPase catalytic" evidence="8">
    <location>
        <begin position="293"/>
        <end position="474"/>
    </location>
</feature>
<dbReference type="Pfam" id="PF01471">
    <property type="entry name" value="PG_binding_1"/>
    <property type="match status" value="1"/>
</dbReference>
<organism evidence="9 10">
    <name type="scientific">Candidatus Accumulibacter phosphatis</name>
    <dbReference type="NCBI Taxonomy" id="327160"/>
    <lineage>
        <taxon>Bacteria</taxon>
        <taxon>Pseudomonadati</taxon>
        <taxon>Pseudomonadota</taxon>
        <taxon>Betaproteobacteria</taxon>
        <taxon>Candidatus Accumulibacter</taxon>
    </lineage>
</organism>
<dbReference type="InterPro" id="IPR045380">
    <property type="entry name" value="LD_TPept_scaffold_dom"/>
</dbReference>
<dbReference type="PANTHER" id="PTHR41533">
    <property type="entry name" value="L,D-TRANSPEPTIDASE HI_1667-RELATED"/>
    <property type="match status" value="1"/>
</dbReference>
<comment type="similarity">
    <text evidence="2">Belongs to the YkuD family.</text>
</comment>
<dbReference type="EMBL" id="SWAD01000008">
    <property type="protein sequence ID" value="TMQ78358.1"/>
    <property type="molecule type" value="Genomic_DNA"/>
</dbReference>
<evidence type="ECO:0000256" key="7">
    <source>
        <dbReference type="PROSITE-ProRule" id="PRU01373"/>
    </source>
</evidence>
<dbReference type="InterPro" id="IPR005490">
    <property type="entry name" value="LD_TPept_cat_dom"/>
</dbReference>
<dbReference type="RefSeq" id="WP_246148322.1">
    <property type="nucleotide sequence ID" value="NZ_SWAD01000008.1"/>
</dbReference>
<dbReference type="CDD" id="cd16913">
    <property type="entry name" value="YkuD_like"/>
    <property type="match status" value="1"/>
</dbReference>
<dbReference type="PROSITE" id="PS52029">
    <property type="entry name" value="LD_TPASE"/>
    <property type="match status" value="1"/>
</dbReference>
<feature type="active site" description="Nucleophile" evidence="7">
    <location>
        <position position="448"/>
    </location>
</feature>
<evidence type="ECO:0000313" key="9">
    <source>
        <dbReference type="EMBL" id="TMQ78358.1"/>
    </source>
</evidence>
<sequence length="545" mass="60584">MLRLLMSSCSLLLPATPAWRCRGRYFPAICLALGLTIASYYSSATEALLWFATERPTLAARQAVDLLAQAAADGLEAQDYNAEGLQKAIENAVNGMALAEDQVTRIDLALTSAMRRYLNDLHFGRVDPHQLGANYRQAAGAFDADLLLTSAITDDRLAQTVRRVAPALPQYGSLQEALAHYRELAGHPAWQQDLPPLPNGHLKPGEKYAGIAALWQRLELLGDLRTDAAPPGRYEGTIVEGIQIFQERHGMVPNGVLGKDTLALLNVPPASRARQLELALERLRWTPFLPAPRVVVVNVPEFMLRAYQVRDGRIEIKTTMKVIVGTTGKTPTPLFDADMRFVEFSPYWNVPPSIARSETLPRLRRDPGYFDRQGFEFVGSDGRVIVGLDSASLDAVQRGQMRIRQKPGAGNALGNIKFVFPNKDNIYLHHTPTAQLFKRNRRDFSHGCIRVEAPVELAKFVLADAPEWSEARIVQAMRKGKSTTIRLQEALPVVIAYHTAAVRDGRVYFFPDIYRQDPLLDAALRQRSLAVRVSYPANIPAESTY</sequence>
<keyword evidence="3" id="KW-0808">Transferase</keyword>
<feature type="active site" description="Proton donor/acceptor" evidence="7">
    <location>
        <position position="429"/>
    </location>
</feature>
<dbReference type="GO" id="GO:0004180">
    <property type="term" value="F:carboxypeptidase activity"/>
    <property type="evidence" value="ECO:0007669"/>
    <property type="project" value="UniProtKB-ARBA"/>
</dbReference>
<keyword evidence="6 7" id="KW-0961">Cell wall biogenesis/degradation</keyword>
<dbReference type="InterPro" id="IPR036366">
    <property type="entry name" value="PGBDSf"/>
</dbReference>
<dbReference type="SUPFAM" id="SSF141523">
    <property type="entry name" value="L,D-transpeptidase catalytic domain-like"/>
    <property type="match status" value="1"/>
</dbReference>
<dbReference type="AlphaFoldDB" id="A0A5S4ESK9"/>
<accession>A0A5S4ESK9</accession>
<gene>
    <name evidence="9" type="ORF">ACCUM_1756</name>
</gene>
<keyword evidence="5 7" id="KW-0573">Peptidoglycan synthesis</keyword>
<evidence type="ECO:0000256" key="2">
    <source>
        <dbReference type="ARBA" id="ARBA00005992"/>
    </source>
</evidence>
<dbReference type="InterPro" id="IPR036365">
    <property type="entry name" value="PGBD-like_sf"/>
</dbReference>
<dbReference type="Pfam" id="PF03734">
    <property type="entry name" value="YkuD"/>
    <property type="match status" value="1"/>
</dbReference>
<keyword evidence="10" id="KW-1185">Reference proteome</keyword>
<dbReference type="GO" id="GO:0071555">
    <property type="term" value="P:cell wall organization"/>
    <property type="evidence" value="ECO:0007669"/>
    <property type="project" value="UniProtKB-UniRule"/>
</dbReference>
<evidence type="ECO:0000256" key="1">
    <source>
        <dbReference type="ARBA" id="ARBA00004752"/>
    </source>
</evidence>
<dbReference type="InterPro" id="IPR002477">
    <property type="entry name" value="Peptidoglycan-bd-like"/>
</dbReference>
<dbReference type="UniPathway" id="UPA00219"/>
<evidence type="ECO:0000256" key="3">
    <source>
        <dbReference type="ARBA" id="ARBA00022679"/>
    </source>
</evidence>
<dbReference type="SUPFAM" id="SSF47090">
    <property type="entry name" value="PGBD-like"/>
    <property type="match status" value="1"/>
</dbReference>
<comment type="pathway">
    <text evidence="1 7">Cell wall biogenesis; peptidoglycan biosynthesis.</text>
</comment>
<dbReference type="PANTHER" id="PTHR41533:SF2">
    <property type="entry name" value="BLR7131 PROTEIN"/>
    <property type="match status" value="1"/>
</dbReference>
<protein>
    <submittedName>
        <fullName evidence="9">L,D-transpeptidase YcbB</fullName>
    </submittedName>
</protein>
<evidence type="ECO:0000256" key="5">
    <source>
        <dbReference type="ARBA" id="ARBA00022984"/>
    </source>
</evidence>
<dbReference type="InterPro" id="IPR052905">
    <property type="entry name" value="LD-transpeptidase_YkuD-like"/>
</dbReference>
<dbReference type="Proteomes" id="UP000306324">
    <property type="component" value="Unassembled WGS sequence"/>
</dbReference>